<feature type="region of interest" description="Disordered" evidence="1">
    <location>
        <begin position="168"/>
        <end position="209"/>
    </location>
</feature>
<feature type="chain" id="PRO_5008077977" description="E2F-associated phosphoprotein" evidence="2">
    <location>
        <begin position="24"/>
        <end position="247"/>
    </location>
</feature>
<dbReference type="STRING" id="403673.A0A177WWT5"/>
<sequence length="247" mass="28657">MTTTVVFLIRAVVVLLNWSVSEIKTQQWLTKRIDFKRASTRIRFYKNMISEEALDNLDDWTSDSSFDSEAGTITKSAAKQKLADNIRNADAFYDEEIDEADERWMQRQHQKVEFFLGSKTDAMLLCPLCFTPVCYDCQQHQDYGHQFRAIFVENCRVIETEILHYPNPTNSSSKKPVGKNFKKSSPNVLDSSLQVDTHTDRVDEKSASLSRSRKEDIYHPVRCNTCDCEVAVYDHEEVYHFFNVIAQ</sequence>
<feature type="compositionally biased region" description="Basic and acidic residues" evidence="1">
    <location>
        <begin position="197"/>
        <end position="209"/>
    </location>
</feature>
<feature type="signal peptide" evidence="2">
    <location>
        <begin position="1"/>
        <end position="23"/>
    </location>
</feature>
<evidence type="ECO:0000256" key="2">
    <source>
        <dbReference type="SAM" id="SignalP"/>
    </source>
</evidence>
<reference evidence="3 4" key="2">
    <citation type="submission" date="2016-05" db="EMBL/GenBank/DDBJ databases">
        <title>Lineage-specific infection strategies underlie the spectrum of fungal disease in amphibians.</title>
        <authorList>
            <person name="Cuomo C.A."/>
            <person name="Farrer R.A."/>
            <person name="James T."/>
            <person name="Longcore J."/>
            <person name="Birren B."/>
        </authorList>
    </citation>
    <scope>NUCLEOTIDE SEQUENCE [LARGE SCALE GENOMIC DNA]</scope>
    <source>
        <strain evidence="3 4">JEL423</strain>
    </source>
</reference>
<dbReference type="Pfam" id="PF10238">
    <property type="entry name" value="Eapp_C"/>
    <property type="match status" value="1"/>
</dbReference>
<dbReference type="EMBL" id="DS022312">
    <property type="protein sequence ID" value="OAJ44527.1"/>
    <property type="molecule type" value="Genomic_DNA"/>
</dbReference>
<dbReference type="OrthoDB" id="122464at2759"/>
<keyword evidence="2" id="KW-0732">Signal</keyword>
<evidence type="ECO:0008006" key="5">
    <source>
        <dbReference type="Google" id="ProtNLM"/>
    </source>
</evidence>
<feature type="compositionally biased region" description="Polar residues" evidence="1">
    <location>
        <begin position="183"/>
        <end position="196"/>
    </location>
</feature>
<dbReference type="InterPro" id="IPR019370">
    <property type="entry name" value="E2F-assoc_phosphoprotein"/>
</dbReference>
<dbReference type="PANTHER" id="PTHR15967">
    <property type="entry name" value="E2F-ASSOCIATED PHOSPHOPROTEIN"/>
    <property type="match status" value="1"/>
</dbReference>
<gene>
    <name evidence="3" type="ORF">BDEG_27748</name>
</gene>
<organism evidence="3 4">
    <name type="scientific">Batrachochytrium dendrobatidis (strain JEL423)</name>
    <dbReference type="NCBI Taxonomy" id="403673"/>
    <lineage>
        <taxon>Eukaryota</taxon>
        <taxon>Fungi</taxon>
        <taxon>Fungi incertae sedis</taxon>
        <taxon>Chytridiomycota</taxon>
        <taxon>Chytridiomycota incertae sedis</taxon>
        <taxon>Chytridiomycetes</taxon>
        <taxon>Rhizophydiales</taxon>
        <taxon>Rhizophydiales incertae sedis</taxon>
        <taxon>Batrachochytrium</taxon>
    </lineage>
</organism>
<evidence type="ECO:0000313" key="4">
    <source>
        <dbReference type="Proteomes" id="UP000077115"/>
    </source>
</evidence>
<evidence type="ECO:0000256" key="1">
    <source>
        <dbReference type="SAM" id="MobiDB-lite"/>
    </source>
</evidence>
<reference evidence="3 4" key="1">
    <citation type="submission" date="2006-10" db="EMBL/GenBank/DDBJ databases">
        <title>The Genome Sequence of Batrachochytrium dendrobatidis JEL423.</title>
        <authorList>
            <consortium name="The Broad Institute Genome Sequencing Platform"/>
            <person name="Birren B."/>
            <person name="Lander E."/>
            <person name="Galagan J."/>
            <person name="Cuomo C."/>
            <person name="Devon K."/>
            <person name="Jaffe D."/>
            <person name="Butler J."/>
            <person name="Alvarez P."/>
            <person name="Gnerre S."/>
            <person name="Grabherr M."/>
            <person name="Kleber M."/>
            <person name="Mauceli E."/>
            <person name="Brockman W."/>
            <person name="Young S."/>
            <person name="LaButti K."/>
            <person name="Sykes S."/>
            <person name="DeCaprio D."/>
            <person name="Crawford M."/>
            <person name="Koehrsen M."/>
            <person name="Engels R."/>
            <person name="Montgomery P."/>
            <person name="Pearson M."/>
            <person name="Howarth C."/>
            <person name="Larson L."/>
            <person name="White J."/>
            <person name="O'Leary S."/>
            <person name="Kodira C."/>
            <person name="Zeng Q."/>
            <person name="Yandava C."/>
            <person name="Alvarado L."/>
            <person name="Longcore J."/>
            <person name="James T."/>
        </authorList>
    </citation>
    <scope>NUCLEOTIDE SEQUENCE [LARGE SCALE GENOMIC DNA]</scope>
    <source>
        <strain evidence="3 4">JEL423</strain>
    </source>
</reference>
<dbReference type="eggNOG" id="KOG3395">
    <property type="taxonomic scope" value="Eukaryota"/>
</dbReference>
<dbReference type="AlphaFoldDB" id="A0A177WWT5"/>
<dbReference type="GO" id="GO:0005634">
    <property type="term" value="C:nucleus"/>
    <property type="evidence" value="ECO:0007669"/>
    <property type="project" value="TreeGrafter"/>
</dbReference>
<dbReference type="VEuPathDB" id="FungiDB:BDEG_27748"/>
<evidence type="ECO:0000313" key="3">
    <source>
        <dbReference type="EMBL" id="OAJ44527.1"/>
    </source>
</evidence>
<dbReference type="PANTHER" id="PTHR15967:SF0">
    <property type="entry name" value="E2F-ASSOCIATED PHOSPHOPROTEIN"/>
    <property type="match status" value="1"/>
</dbReference>
<protein>
    <recommendedName>
        <fullName evidence="5">E2F-associated phosphoprotein</fullName>
    </recommendedName>
</protein>
<proteinExistence type="predicted"/>
<accession>A0A177WWT5</accession>
<name>A0A177WWT5_BATDL</name>
<dbReference type="Proteomes" id="UP000077115">
    <property type="component" value="Unassembled WGS sequence"/>
</dbReference>